<proteinExistence type="predicted"/>
<organism evidence="2 3">
    <name type="scientific">Acinetobacter gerneri DSM 14967 = CIP 107464 = MTCC 9824</name>
    <dbReference type="NCBI Taxonomy" id="1120926"/>
    <lineage>
        <taxon>Bacteria</taxon>
        <taxon>Pseudomonadati</taxon>
        <taxon>Pseudomonadota</taxon>
        <taxon>Gammaproteobacteria</taxon>
        <taxon>Moraxellales</taxon>
        <taxon>Moraxellaceae</taxon>
        <taxon>Acinetobacter</taxon>
    </lineage>
</organism>
<feature type="region of interest" description="Disordered" evidence="1">
    <location>
        <begin position="679"/>
        <end position="702"/>
    </location>
</feature>
<feature type="region of interest" description="Disordered" evidence="1">
    <location>
        <begin position="623"/>
        <end position="649"/>
    </location>
</feature>
<dbReference type="Proteomes" id="UP000013117">
    <property type="component" value="Unassembled WGS sequence"/>
</dbReference>
<gene>
    <name evidence="2" type="ORF">F960_01921</name>
</gene>
<dbReference type="STRING" id="202952.GCA_000747725_01958"/>
<evidence type="ECO:0000313" key="2">
    <source>
        <dbReference type="EMBL" id="ENV33915.1"/>
    </source>
</evidence>
<sequence length="702" mass="75302">MSKNTVVSMTLQIKGNAGQELKKISDQQVNATTKINQQWTQIGSAQARFVNTARAGAQATQNTARAGDQLLKTNRLIENVLRNQTTQIKQQADWMKRVEQSSKRTQENVKQTSSLWQKVPAIAGGLTAGYMTAKMVTANPLERGRNFEKSVFDATASITNGFSGMSKEQAKATNIELMNYAKNAVRKGHGTLEGVSEAAGILAASGNYEKTSDLKDPLIAIAKSAFASGASEVDMARLAQQTKQFGVAPNRTQAALDRMMSSGFAGGFELKDMAQYLPEVLASATKAGYSGEKGLNTVTTHLQLARKYTGTAGEAKTNIEDLYGLVNQKHFKDAIAKNITVEIGDPTKTGKKGAQVFDLTQYLVNNKLKGVETADAISNLMNRELSKNKEYNKLNNDLVVAIQNKNVEQADRIKQAIELVIAGKFGDIFHNKQSLSGISSIVTGMKDGSYQVIDNKSWNGEGSVEKNADYKYDLLPSSKADALEQEKILAQIKIYDSVSDKLGKFEGTLVDLMRSHEGLTAATLAATGALTVLANTAGGVVLGKVLTGGSTAGTVVAGAATGTAAKAATGSGAALGLAGAAYGFGEVLKPIDDYFYGVVDRMFGGDGNRPDFLQQYIDKEKAKQSGAEQQAEKTEQLISEQQKQNELSQELSGKLSELISVTSQNKPLPFPSGSLLSMISQHAETEEKRTGAPNVPFYLQKR</sequence>
<evidence type="ECO:0000256" key="1">
    <source>
        <dbReference type="SAM" id="MobiDB-lite"/>
    </source>
</evidence>
<feature type="compositionally biased region" description="Polar residues" evidence="1">
    <location>
        <begin position="636"/>
        <end position="649"/>
    </location>
</feature>
<reference evidence="2 3" key="1">
    <citation type="submission" date="2013-02" db="EMBL/GenBank/DDBJ databases">
        <title>The Genome Sequence of Acinetobacter gerneri CIP 107464.</title>
        <authorList>
            <consortium name="The Broad Institute Genome Sequencing Platform"/>
            <consortium name="The Broad Institute Genome Sequencing Center for Infectious Disease"/>
            <person name="Cerqueira G."/>
            <person name="Feldgarden M."/>
            <person name="Courvalin P."/>
            <person name="Perichon B."/>
            <person name="Grillot-Courvalin C."/>
            <person name="Clermont D."/>
            <person name="Rocha E."/>
            <person name="Yoon E.-J."/>
            <person name="Nemec A."/>
            <person name="Walker B."/>
            <person name="Young S.K."/>
            <person name="Zeng Q."/>
            <person name="Gargeya S."/>
            <person name="Fitzgerald M."/>
            <person name="Haas B."/>
            <person name="Abouelleil A."/>
            <person name="Alvarado L."/>
            <person name="Arachchi H.M."/>
            <person name="Berlin A.M."/>
            <person name="Chapman S.B."/>
            <person name="Dewar J."/>
            <person name="Goldberg J."/>
            <person name="Griggs A."/>
            <person name="Gujja S."/>
            <person name="Hansen M."/>
            <person name="Howarth C."/>
            <person name="Imamovic A."/>
            <person name="Larimer J."/>
            <person name="McCowan C."/>
            <person name="Murphy C."/>
            <person name="Neiman D."/>
            <person name="Pearson M."/>
            <person name="Priest M."/>
            <person name="Roberts A."/>
            <person name="Saif S."/>
            <person name="Shea T."/>
            <person name="Sisk P."/>
            <person name="Sykes S."/>
            <person name="Wortman J."/>
            <person name="Nusbaum C."/>
            <person name="Birren B."/>
        </authorList>
    </citation>
    <scope>NUCLEOTIDE SEQUENCE [LARGE SCALE GENOMIC DNA]</scope>
    <source>
        <strain evidence="2 3">CIP 107464</strain>
    </source>
</reference>
<dbReference type="GeneID" id="84209278"/>
<dbReference type="eggNOG" id="COG1196">
    <property type="taxonomic scope" value="Bacteria"/>
</dbReference>
<dbReference type="PATRIC" id="fig|1120926.3.peg.1850"/>
<dbReference type="EMBL" id="APPN01000063">
    <property type="protein sequence ID" value="ENV33915.1"/>
    <property type="molecule type" value="Genomic_DNA"/>
</dbReference>
<dbReference type="HOGENOM" id="CLU_023083_0_0_6"/>
<dbReference type="RefSeq" id="WP_004861967.1">
    <property type="nucleotide sequence ID" value="NZ_ASYY01000058.1"/>
</dbReference>
<name>N8ZQY1_9GAMM</name>
<comment type="caution">
    <text evidence="2">The sequence shown here is derived from an EMBL/GenBank/DDBJ whole genome shotgun (WGS) entry which is preliminary data.</text>
</comment>
<protein>
    <recommendedName>
        <fullName evidence="4">Phage tail tape measure protein domain-containing protein</fullName>
    </recommendedName>
</protein>
<dbReference type="AlphaFoldDB" id="N8ZQY1"/>
<keyword evidence="3" id="KW-1185">Reference proteome</keyword>
<accession>N8ZQY1</accession>
<evidence type="ECO:0000313" key="3">
    <source>
        <dbReference type="Proteomes" id="UP000013117"/>
    </source>
</evidence>
<evidence type="ECO:0008006" key="4">
    <source>
        <dbReference type="Google" id="ProtNLM"/>
    </source>
</evidence>